<proteinExistence type="predicted"/>
<evidence type="ECO:0000313" key="6">
    <source>
        <dbReference type="EMBL" id="PWZ41610.1"/>
    </source>
</evidence>
<dbReference type="InterPro" id="IPR033248">
    <property type="entry name" value="Transketolase_C"/>
</dbReference>
<dbReference type="SMART" id="SM00861">
    <property type="entry name" value="Transket_pyr"/>
    <property type="match status" value="1"/>
</dbReference>
<dbReference type="FunFam" id="3.40.50.920:FF:000004">
    <property type="entry name" value="2-oxoisovalerate dehydrogenase subunit beta 1, mitochondrial"/>
    <property type="match status" value="1"/>
</dbReference>
<dbReference type="AlphaFoldDB" id="A0A3L6G802"/>
<organism evidence="6">
    <name type="scientific">Zea mays</name>
    <name type="common">Maize</name>
    <dbReference type="NCBI Taxonomy" id="4577"/>
    <lineage>
        <taxon>Eukaryota</taxon>
        <taxon>Viridiplantae</taxon>
        <taxon>Streptophyta</taxon>
        <taxon>Embryophyta</taxon>
        <taxon>Tracheophyta</taxon>
        <taxon>Spermatophyta</taxon>
        <taxon>Magnoliopsida</taxon>
        <taxon>Liliopsida</taxon>
        <taxon>Poales</taxon>
        <taxon>Poaceae</taxon>
        <taxon>PACMAD clade</taxon>
        <taxon>Panicoideae</taxon>
        <taxon>Andropogonodae</taxon>
        <taxon>Andropogoneae</taxon>
        <taxon>Tripsacinae</taxon>
        <taxon>Zea</taxon>
    </lineage>
</organism>
<dbReference type="InterPro" id="IPR029061">
    <property type="entry name" value="THDP-binding"/>
</dbReference>
<dbReference type="Pfam" id="PF02779">
    <property type="entry name" value="Transket_pyr"/>
    <property type="match status" value="1"/>
</dbReference>
<dbReference type="SUPFAM" id="SSF52922">
    <property type="entry name" value="TK C-terminal domain-like"/>
    <property type="match status" value="1"/>
</dbReference>
<sequence length="313" mass="33540">MAAKGLREVGRRRAAEVGRRCLSGGSAGPPAPAAKRKEGGKTANLFTAVNQALHIALDTDPRAYVFGEDVGFGGVFRCTTGLADRFGKSRVFNTPLCEQGIAGFAIGLAAMIVNEAAKFRYRSGNEFNCGGLTIRTPYGAVGHGGHYHSQSPEAFFCHVPGLKWLYRLAVEEVPEEDYMLPLSEAEVIREGSDITLVGWGAQLAVLKEACGDAAKDGVSCELIDLKTLVPWDKETVEASVKKTGKLLVSHEAPVTGGFGAEIAASIAERCFQRLEAPVARVCGLDTPFPLVYEPFYMPTKNKVLDAIKATVDF</sequence>
<name>A0A3L6G802_MAIZE</name>
<comment type="cofactor">
    <cofactor evidence="1">
        <name>thiamine diphosphate</name>
        <dbReference type="ChEBI" id="CHEBI:58937"/>
    </cofactor>
</comment>
<evidence type="ECO:0000256" key="4">
    <source>
        <dbReference type="ARBA" id="ARBA00051764"/>
    </source>
</evidence>
<evidence type="ECO:0000256" key="1">
    <source>
        <dbReference type="ARBA" id="ARBA00001964"/>
    </source>
</evidence>
<dbReference type="Proteomes" id="UP000251960">
    <property type="component" value="Chromosome 2"/>
</dbReference>
<dbReference type="EMBL" id="NCVQ01000003">
    <property type="protein sequence ID" value="PWZ41610.1"/>
    <property type="molecule type" value="Genomic_DNA"/>
</dbReference>
<keyword evidence="3" id="KW-0560">Oxidoreductase</keyword>
<evidence type="ECO:0000256" key="2">
    <source>
        <dbReference type="ARBA" id="ARBA00012277"/>
    </source>
</evidence>
<reference evidence="6" key="1">
    <citation type="journal article" date="2018" name="Nat. Genet.">
        <title>Extensive intraspecific gene order and gene structural variations between Mo17 and other maize genomes.</title>
        <authorList>
            <person name="Sun S."/>
            <person name="Zhou Y."/>
            <person name="Chen J."/>
            <person name="Shi J."/>
            <person name="Zhao H."/>
            <person name="Zhao H."/>
            <person name="Song W."/>
            <person name="Zhang M."/>
            <person name="Cui Y."/>
            <person name="Dong X."/>
            <person name="Liu H."/>
            <person name="Ma X."/>
            <person name="Jiao Y."/>
            <person name="Wang B."/>
            <person name="Wei X."/>
            <person name="Stein J.C."/>
            <person name="Glaubitz J.C."/>
            <person name="Lu F."/>
            <person name="Yu G."/>
            <person name="Liang C."/>
            <person name="Fengler K."/>
            <person name="Li B."/>
            <person name="Rafalski A."/>
            <person name="Schnable P.S."/>
            <person name="Ware D.H."/>
            <person name="Buckler E.S."/>
            <person name="Lai J."/>
        </authorList>
    </citation>
    <scope>NUCLEOTIDE SEQUENCE [LARGE SCALE GENOMIC DNA]</scope>
    <source>
        <tissue evidence="6">Seedling</tissue>
    </source>
</reference>
<dbReference type="ExpressionAtlas" id="A0A3L6G802">
    <property type="expression patterns" value="baseline and differential"/>
</dbReference>
<dbReference type="GO" id="GO:0003863">
    <property type="term" value="F:branched-chain 2-oxo acid dehydrogenase activity"/>
    <property type="evidence" value="ECO:0007669"/>
    <property type="project" value="UniProtKB-EC"/>
</dbReference>
<evidence type="ECO:0000259" key="5">
    <source>
        <dbReference type="SMART" id="SM00861"/>
    </source>
</evidence>
<dbReference type="Gene3D" id="3.40.50.920">
    <property type="match status" value="1"/>
</dbReference>
<feature type="domain" description="Transketolase-like pyrimidine-binding" evidence="5">
    <location>
        <begin position="43"/>
        <end position="182"/>
    </location>
</feature>
<dbReference type="PANTHER" id="PTHR42980">
    <property type="entry name" value="2-OXOISOVALERATE DEHYDROGENASE SUBUNIT BETA-RELATED"/>
    <property type="match status" value="1"/>
</dbReference>
<dbReference type="InterPro" id="IPR005475">
    <property type="entry name" value="Transketolase-like_Pyr-bd"/>
</dbReference>
<dbReference type="InterPro" id="IPR009014">
    <property type="entry name" value="Transketo_C/PFOR_II"/>
</dbReference>
<dbReference type="PANTHER" id="PTHR42980:SF1">
    <property type="entry name" value="2-OXOISOVALERATE DEHYDROGENASE SUBUNIT BETA, MITOCHONDRIAL"/>
    <property type="match status" value="1"/>
</dbReference>
<dbReference type="Pfam" id="PF02780">
    <property type="entry name" value="Transketolase_C"/>
    <property type="match status" value="1"/>
</dbReference>
<accession>A0A3L6G802</accession>
<dbReference type="EC" id="1.2.4.4" evidence="2"/>
<protein>
    <recommendedName>
        <fullName evidence="2">3-methyl-2-oxobutanoate dehydrogenase (2-methylpropanoyl-transferring)</fullName>
        <ecNumber evidence="2">1.2.4.4</ecNumber>
    </recommendedName>
</protein>
<evidence type="ECO:0000256" key="3">
    <source>
        <dbReference type="ARBA" id="ARBA00023002"/>
    </source>
</evidence>
<dbReference type="Gene3D" id="3.40.50.970">
    <property type="match status" value="2"/>
</dbReference>
<comment type="caution">
    <text evidence="6">The sequence shown here is derived from an EMBL/GenBank/DDBJ whole genome shotgun (WGS) entry which is preliminary data.</text>
</comment>
<gene>
    <name evidence="6" type="primary">BCDH</name>
    <name evidence="6" type="ORF">Zm00014a_011723</name>
</gene>
<comment type="catalytic activity">
    <reaction evidence="4">
        <text>N(6)-[(R)-lipoyl]-L-lysyl-[protein] + 3-methyl-2-oxobutanoate + H(+) = N(6)-[(R)-S(8)-2-methylpropanoyldihydrolipoyl]-L-lysyl-[protein] + CO2</text>
        <dbReference type="Rhea" id="RHEA:13457"/>
        <dbReference type="Rhea" id="RHEA-COMP:10474"/>
        <dbReference type="Rhea" id="RHEA-COMP:10497"/>
        <dbReference type="ChEBI" id="CHEBI:11851"/>
        <dbReference type="ChEBI" id="CHEBI:15378"/>
        <dbReference type="ChEBI" id="CHEBI:16526"/>
        <dbReference type="ChEBI" id="CHEBI:83099"/>
        <dbReference type="ChEBI" id="CHEBI:83142"/>
        <dbReference type="EC" id="1.2.4.4"/>
    </reaction>
    <physiologicalReaction direction="left-to-right" evidence="4">
        <dbReference type="Rhea" id="RHEA:13458"/>
    </physiologicalReaction>
</comment>
<dbReference type="SUPFAM" id="SSF52518">
    <property type="entry name" value="Thiamin diphosphate-binding fold (THDP-binding)"/>
    <property type="match status" value="1"/>
</dbReference>